<name>A0A3M9N087_9BACT</name>
<keyword evidence="3" id="KW-1185">Reference proteome</keyword>
<accession>A0A3M9N087</accession>
<evidence type="ECO:0000313" key="2">
    <source>
        <dbReference type="EMBL" id="RNI30428.1"/>
    </source>
</evidence>
<comment type="caution">
    <text evidence="2">The sequence shown here is derived from an EMBL/GenBank/DDBJ whole genome shotgun (WGS) entry which is preliminary data.</text>
</comment>
<dbReference type="InterPro" id="IPR057200">
    <property type="entry name" value="DUF7878"/>
</dbReference>
<evidence type="ECO:0000259" key="1">
    <source>
        <dbReference type="Pfam" id="PF25297"/>
    </source>
</evidence>
<evidence type="ECO:0000313" key="3">
    <source>
        <dbReference type="Proteomes" id="UP000272117"/>
    </source>
</evidence>
<protein>
    <recommendedName>
        <fullName evidence="1">DUF7878 domain-containing protein</fullName>
    </recommendedName>
</protein>
<dbReference type="Pfam" id="PF25297">
    <property type="entry name" value="DUF7878"/>
    <property type="match status" value="1"/>
</dbReference>
<gene>
    <name evidence="2" type="ORF">EFB08_03945</name>
</gene>
<reference evidence="2 3" key="1">
    <citation type="submission" date="2018-11" db="EMBL/GenBank/DDBJ databases">
        <title>Rufibacter latericius sp. nov., isolated from water in Baiyang Lake.</title>
        <authorList>
            <person name="Yang Y."/>
        </authorList>
    </citation>
    <scope>NUCLEOTIDE SEQUENCE [LARGE SCALE GENOMIC DNA]</scope>
    <source>
        <strain evidence="2 3">R-22-1c-1</strain>
    </source>
</reference>
<dbReference type="EMBL" id="RJJD01000002">
    <property type="protein sequence ID" value="RNI30428.1"/>
    <property type="molecule type" value="Genomic_DNA"/>
</dbReference>
<dbReference type="AlphaFoldDB" id="A0A3M9N087"/>
<dbReference type="OrthoDB" id="9884590at2"/>
<proteinExistence type="predicted"/>
<sequence length="144" mass="17051">MIEFEIGQLKRAFGDNKLFGDAYLDSVANLECSFDFKLGDDIVFSEVHWNLVEFTEQLVKWMKSGLTSNFQYYCMDIDEEDIFSFQKVNDKYIFRSVWAEAAIERLLQRQEIVKFIESIRKVTIERVLNELGVDIREIDKLELK</sequence>
<dbReference type="RefSeq" id="WP_123125646.1">
    <property type="nucleotide sequence ID" value="NZ_RJJD01000002.1"/>
</dbReference>
<dbReference type="Proteomes" id="UP000272117">
    <property type="component" value="Unassembled WGS sequence"/>
</dbReference>
<feature type="domain" description="DUF7878" evidence="1">
    <location>
        <begin position="21"/>
        <end position="118"/>
    </location>
</feature>
<organism evidence="2 3">
    <name type="scientific">Rufibacter latericius</name>
    <dbReference type="NCBI Taxonomy" id="2487040"/>
    <lineage>
        <taxon>Bacteria</taxon>
        <taxon>Pseudomonadati</taxon>
        <taxon>Bacteroidota</taxon>
        <taxon>Cytophagia</taxon>
        <taxon>Cytophagales</taxon>
        <taxon>Hymenobacteraceae</taxon>
        <taxon>Rufibacter</taxon>
    </lineage>
</organism>